<dbReference type="Gene3D" id="3.20.20.10">
    <property type="entry name" value="Alanine racemase"/>
    <property type="match status" value="1"/>
</dbReference>
<dbReference type="InterPro" id="IPR000821">
    <property type="entry name" value="Ala_racemase"/>
</dbReference>
<evidence type="ECO:0000256" key="8">
    <source>
        <dbReference type="PIRSR" id="PIRSR600821-52"/>
    </source>
</evidence>
<evidence type="ECO:0000313" key="12">
    <source>
        <dbReference type="Proteomes" id="UP001058713"/>
    </source>
</evidence>
<dbReference type="SUPFAM" id="SSF50621">
    <property type="entry name" value="Alanine racemase C-terminal domain-like"/>
    <property type="match status" value="1"/>
</dbReference>
<feature type="region of interest" description="Disordered" evidence="9">
    <location>
        <begin position="435"/>
        <end position="456"/>
    </location>
</feature>
<dbReference type="EC" id="5.1.1.1" evidence="4"/>
<dbReference type="PROSITE" id="PS00395">
    <property type="entry name" value="ALANINE_RACEMASE"/>
    <property type="match status" value="1"/>
</dbReference>
<dbReference type="InterPro" id="IPR009006">
    <property type="entry name" value="Ala_racemase/Decarboxylase_C"/>
</dbReference>
<accession>A0A9Q9HKR2</accession>
<organism evidence="11 12">
    <name type="scientific">Leisingera caerulea</name>
    <name type="common">Phaeobacter caeruleus</name>
    <dbReference type="NCBI Taxonomy" id="506591"/>
    <lineage>
        <taxon>Bacteria</taxon>
        <taxon>Pseudomonadati</taxon>
        <taxon>Pseudomonadota</taxon>
        <taxon>Alphaproteobacteria</taxon>
        <taxon>Rhodobacterales</taxon>
        <taxon>Roseobacteraceae</taxon>
        <taxon>Leisingera</taxon>
    </lineage>
</organism>
<evidence type="ECO:0000256" key="9">
    <source>
        <dbReference type="SAM" id="MobiDB-lite"/>
    </source>
</evidence>
<feature type="domain" description="Alanine racemase C-terminal" evidence="10">
    <location>
        <begin position="243"/>
        <end position="356"/>
    </location>
</feature>
<dbReference type="SMART" id="SM01005">
    <property type="entry name" value="Ala_racemase_C"/>
    <property type="match status" value="1"/>
</dbReference>
<sequence>MPDICPASWCTVHRDRISRNLELALGLVPTGRRFCAVLKADAYGHGIQQVVPLVQEQGVRCIGITSNSEARAVRQAGFNGAVIRLRAAAPQEIEGALEDRVEVQVASRRAAQQIRASAKAGRYKASVHLSLNAAGMSRDGLEVSTEAGKETCREILDSLGERIGGICTHFPSNDRPELQQSSRLFQQQVSWVFENSNLERSDVVVHAGSSLTLISETAIETDMYRCGAILYGILKPELGFCSTMDLEARVVSLQDYPEGSTVGYDREHRLNRARRLACIAIGYENGFRRLSRSGSVVVGGRFLAPVIGKISMNAIVADVTGADGIQVGDTVSVFGGRGGCSDPAAYGRKSVPHDHGGPLHRLGQAELPVLYQSIVCGWYREDSSGCAEQPPRTALQVWFSLTVAACPAVQQMPQIQFTKWSRILLYPKPAPHQCPPRPAWRRHAPAPQSAPLAPNLPSLQIYGRTAAEGGPELP</sequence>
<feature type="modified residue" description="N6-(pyridoxal phosphate)lysine" evidence="7">
    <location>
        <position position="39"/>
    </location>
</feature>
<dbReference type="SUPFAM" id="SSF51419">
    <property type="entry name" value="PLP-binding barrel"/>
    <property type="match status" value="1"/>
</dbReference>
<comment type="catalytic activity">
    <reaction evidence="1">
        <text>L-alanine = D-alanine</text>
        <dbReference type="Rhea" id="RHEA:20249"/>
        <dbReference type="ChEBI" id="CHEBI:57416"/>
        <dbReference type="ChEBI" id="CHEBI:57972"/>
        <dbReference type="EC" id="5.1.1.1"/>
    </reaction>
</comment>
<proteinExistence type="inferred from homology"/>
<feature type="binding site" evidence="8">
    <location>
        <position position="138"/>
    </location>
    <ligand>
        <name>substrate</name>
    </ligand>
</feature>
<name>A0A9Q9HKR2_LEICA</name>
<evidence type="ECO:0000256" key="3">
    <source>
        <dbReference type="ARBA" id="ARBA00007880"/>
    </source>
</evidence>
<evidence type="ECO:0000313" key="11">
    <source>
        <dbReference type="EMBL" id="UWQ54739.1"/>
    </source>
</evidence>
<evidence type="ECO:0000259" key="10">
    <source>
        <dbReference type="SMART" id="SM01005"/>
    </source>
</evidence>
<dbReference type="InterPro" id="IPR001608">
    <property type="entry name" value="Ala_racemase_N"/>
</dbReference>
<dbReference type="PANTHER" id="PTHR30511:SF0">
    <property type="entry name" value="ALANINE RACEMASE, CATABOLIC-RELATED"/>
    <property type="match status" value="1"/>
</dbReference>
<evidence type="ECO:0000256" key="7">
    <source>
        <dbReference type="PIRSR" id="PIRSR600821-50"/>
    </source>
</evidence>
<gene>
    <name evidence="11" type="ORF">K3721_04200</name>
</gene>
<dbReference type="GO" id="GO:0005829">
    <property type="term" value="C:cytosol"/>
    <property type="evidence" value="ECO:0007669"/>
    <property type="project" value="TreeGrafter"/>
</dbReference>
<dbReference type="PRINTS" id="PR00992">
    <property type="entry name" value="ALARACEMASE"/>
</dbReference>
<dbReference type="Gene3D" id="2.40.37.10">
    <property type="entry name" value="Lyase, Ornithine Decarboxylase, Chain A, domain 1"/>
    <property type="match status" value="1"/>
</dbReference>
<evidence type="ECO:0000256" key="2">
    <source>
        <dbReference type="ARBA" id="ARBA00001933"/>
    </source>
</evidence>
<dbReference type="PANTHER" id="PTHR30511">
    <property type="entry name" value="ALANINE RACEMASE"/>
    <property type="match status" value="1"/>
</dbReference>
<dbReference type="Pfam" id="PF01168">
    <property type="entry name" value="Ala_racemase_N"/>
    <property type="match status" value="1"/>
</dbReference>
<evidence type="ECO:0000256" key="1">
    <source>
        <dbReference type="ARBA" id="ARBA00000316"/>
    </source>
</evidence>
<dbReference type="GO" id="GO:0008784">
    <property type="term" value="F:alanine racemase activity"/>
    <property type="evidence" value="ECO:0007669"/>
    <property type="project" value="UniProtKB-EC"/>
</dbReference>
<protein>
    <recommendedName>
        <fullName evidence="4">alanine racemase</fullName>
        <ecNumber evidence="4">5.1.1.1</ecNumber>
    </recommendedName>
</protein>
<evidence type="ECO:0000256" key="6">
    <source>
        <dbReference type="ARBA" id="ARBA00023235"/>
    </source>
</evidence>
<dbReference type="EMBL" id="CP081070">
    <property type="protein sequence ID" value="UWQ54739.1"/>
    <property type="molecule type" value="Genomic_DNA"/>
</dbReference>
<dbReference type="InterPro" id="IPR029066">
    <property type="entry name" value="PLP-binding_barrel"/>
</dbReference>
<dbReference type="AlphaFoldDB" id="A0A9Q9HKR2"/>
<dbReference type="Pfam" id="PF00842">
    <property type="entry name" value="Ala_racemase_C"/>
    <property type="match status" value="1"/>
</dbReference>
<keyword evidence="5 7" id="KW-0663">Pyridoxal phosphate</keyword>
<feature type="binding site" evidence="8">
    <location>
        <position position="312"/>
    </location>
    <ligand>
        <name>substrate</name>
    </ligand>
</feature>
<dbReference type="KEGG" id="lcae:K3721_04200"/>
<evidence type="ECO:0000256" key="4">
    <source>
        <dbReference type="ARBA" id="ARBA00013089"/>
    </source>
</evidence>
<dbReference type="GO" id="GO:0030632">
    <property type="term" value="P:D-alanine biosynthetic process"/>
    <property type="evidence" value="ECO:0007669"/>
    <property type="project" value="TreeGrafter"/>
</dbReference>
<comment type="cofactor">
    <cofactor evidence="2 7">
        <name>pyridoxal 5'-phosphate</name>
        <dbReference type="ChEBI" id="CHEBI:597326"/>
    </cofactor>
</comment>
<dbReference type="GO" id="GO:0030170">
    <property type="term" value="F:pyridoxal phosphate binding"/>
    <property type="evidence" value="ECO:0007669"/>
    <property type="project" value="TreeGrafter"/>
</dbReference>
<evidence type="ECO:0000256" key="5">
    <source>
        <dbReference type="ARBA" id="ARBA00022898"/>
    </source>
</evidence>
<dbReference type="InterPro" id="IPR020622">
    <property type="entry name" value="Ala_racemase_pyridoxalP-BS"/>
</dbReference>
<keyword evidence="6 11" id="KW-0413">Isomerase</keyword>
<comment type="similarity">
    <text evidence="3">Belongs to the alanine racemase family.</text>
</comment>
<dbReference type="InterPro" id="IPR011079">
    <property type="entry name" value="Ala_racemase_C"/>
</dbReference>
<reference evidence="11" key="1">
    <citation type="submission" date="2021-08" db="EMBL/GenBank/DDBJ databases">
        <authorList>
            <person name="Nwanade C."/>
            <person name="Wang M."/>
            <person name="Masoudi A."/>
            <person name="Yu Z."/>
            <person name="Liu J."/>
        </authorList>
    </citation>
    <scope>NUCLEOTIDE SEQUENCE</scope>
    <source>
        <strain evidence="11">S122</strain>
    </source>
</reference>
<dbReference type="Proteomes" id="UP001058713">
    <property type="component" value="Chromosome"/>
</dbReference>